<organism evidence="2">
    <name type="scientific">Hexamita inflata</name>
    <dbReference type="NCBI Taxonomy" id="28002"/>
    <lineage>
        <taxon>Eukaryota</taxon>
        <taxon>Metamonada</taxon>
        <taxon>Diplomonadida</taxon>
        <taxon>Hexamitidae</taxon>
        <taxon>Hexamitinae</taxon>
        <taxon>Hexamita</taxon>
    </lineage>
</organism>
<gene>
    <name evidence="3" type="ORF">HINF_LOCUS27380</name>
    <name evidence="2" type="ORF">HINF_LOCUS51236</name>
</gene>
<feature type="transmembrane region" description="Helical" evidence="1">
    <location>
        <begin position="519"/>
        <end position="542"/>
    </location>
</feature>
<dbReference type="EMBL" id="CATOUU010000969">
    <property type="protein sequence ID" value="CAI9963591.1"/>
    <property type="molecule type" value="Genomic_DNA"/>
</dbReference>
<accession>A0AA86QYJ7</accession>
<evidence type="ECO:0000313" key="2">
    <source>
        <dbReference type="EMBL" id="CAI9963591.1"/>
    </source>
</evidence>
<keyword evidence="4" id="KW-1185">Reference proteome</keyword>
<sequence>MIQFAHVHVTMTSVSSSFSECFSAKSYINGDSLKNQLSLHLLPFERLDKITNENLCKMYLPGKVVVTQIHYDDMSFPRTGEAEVNFIYQFNQEIVVTFQLSPTDYLHIIDKQNAMYELWYDVNLVKVNNSVNTISHTKYNGTNCFQKLELEYTIYGDMDIRVLPNSCAVKVDPSLQVYVEFQEGLVNSQIPIYPCTSDCDPAEFQLSQTDFGLTKLYRVKKTPATETQLASFYSHFIENRRIHISMNLKFPKNSFFVVVSRNFDNIIAKDTWGCKTNDVHLDAFTILNPNLVSIQFRDSLTNKLKCNTQDAVKVKIDIYVYDQKYSTRYQRQYSIEEFNQNIGIQFNNTAESIKLRENYNVDLSKTVVVVSYLNSTGDILWEIISYHFAYIGCVSRATLHLYSDQTCLNFSFDSHSMCVIQKIPSTGKNTLGIYYVEDNISHSLGFYRFNYEIDYKILHHSVCFVCDQYIPDVIYAKQSCVQNQLFTKEKIKSSIIGFGIVTKFEFIILESVVTEYQNFFVFFAVVSVSLLILVGVFTAILINKLY</sequence>
<dbReference type="AlphaFoldDB" id="A0AA86QYJ7"/>
<protein>
    <submittedName>
        <fullName evidence="2">Uncharacterized protein</fullName>
    </submittedName>
</protein>
<evidence type="ECO:0000256" key="1">
    <source>
        <dbReference type="SAM" id="Phobius"/>
    </source>
</evidence>
<keyword evidence="1" id="KW-0472">Membrane</keyword>
<dbReference type="EMBL" id="CAXDID020000085">
    <property type="protein sequence ID" value="CAL6020335.1"/>
    <property type="molecule type" value="Genomic_DNA"/>
</dbReference>
<reference evidence="2" key="1">
    <citation type="submission" date="2023-06" db="EMBL/GenBank/DDBJ databases">
        <authorList>
            <person name="Kurt Z."/>
        </authorList>
    </citation>
    <scope>NUCLEOTIDE SEQUENCE</scope>
</reference>
<evidence type="ECO:0000313" key="3">
    <source>
        <dbReference type="EMBL" id="CAL6020335.1"/>
    </source>
</evidence>
<name>A0AA86QYJ7_9EUKA</name>
<comment type="caution">
    <text evidence="2">The sequence shown here is derived from an EMBL/GenBank/DDBJ whole genome shotgun (WGS) entry which is preliminary data.</text>
</comment>
<keyword evidence="1" id="KW-0812">Transmembrane</keyword>
<keyword evidence="1" id="KW-1133">Transmembrane helix</keyword>
<proteinExistence type="predicted"/>
<reference evidence="3 4" key="2">
    <citation type="submission" date="2024-07" db="EMBL/GenBank/DDBJ databases">
        <authorList>
            <person name="Akdeniz Z."/>
        </authorList>
    </citation>
    <scope>NUCLEOTIDE SEQUENCE [LARGE SCALE GENOMIC DNA]</scope>
</reference>
<dbReference type="Proteomes" id="UP001642409">
    <property type="component" value="Unassembled WGS sequence"/>
</dbReference>
<evidence type="ECO:0000313" key="4">
    <source>
        <dbReference type="Proteomes" id="UP001642409"/>
    </source>
</evidence>